<evidence type="ECO:0000259" key="2">
    <source>
        <dbReference type="Pfam" id="PF03428"/>
    </source>
</evidence>
<dbReference type="Pfam" id="PF03428">
    <property type="entry name" value="RP-C"/>
    <property type="match status" value="1"/>
</dbReference>
<keyword evidence="5" id="KW-1185">Reference proteome</keyword>
<dbReference type="Proteomes" id="UP000474957">
    <property type="component" value="Unassembled WGS sequence"/>
</dbReference>
<evidence type="ECO:0000313" key="4">
    <source>
        <dbReference type="EMBL" id="MSU90876.1"/>
    </source>
</evidence>
<organism evidence="4 5">
    <name type="scientific">Halovulum marinum</name>
    <dbReference type="NCBI Taxonomy" id="2662447"/>
    <lineage>
        <taxon>Bacteria</taxon>
        <taxon>Pseudomonadati</taxon>
        <taxon>Pseudomonadota</taxon>
        <taxon>Alphaproteobacteria</taxon>
        <taxon>Rhodobacterales</taxon>
        <taxon>Paracoccaceae</taxon>
        <taxon>Halovulum</taxon>
    </lineage>
</organism>
<feature type="compositionally biased region" description="Polar residues" evidence="1">
    <location>
        <begin position="217"/>
        <end position="232"/>
    </location>
</feature>
<feature type="domain" description="Plasmid replication protein C N-terminal" evidence="2">
    <location>
        <begin position="28"/>
        <end position="160"/>
    </location>
</feature>
<dbReference type="EMBL" id="WIND01000013">
    <property type="protein sequence ID" value="MSU90876.1"/>
    <property type="molecule type" value="Genomic_DNA"/>
</dbReference>
<gene>
    <name evidence="4" type="ORF">GE300_14840</name>
</gene>
<comment type="caution">
    <text evidence="4">The sequence shown here is derived from an EMBL/GenBank/DDBJ whole genome shotgun (WGS) entry which is preliminary data.</text>
</comment>
<dbReference type="InterPro" id="IPR005090">
    <property type="entry name" value="RepC_N"/>
</dbReference>
<dbReference type="NCBIfam" id="NF040974">
    <property type="entry name" value="RepABC_RepC"/>
    <property type="match status" value="1"/>
</dbReference>
<dbReference type="InterPro" id="IPR021760">
    <property type="entry name" value="RepC_C"/>
</dbReference>
<dbReference type="InterPro" id="IPR047611">
    <property type="entry name" value="RepABC_RepC"/>
</dbReference>
<evidence type="ECO:0000313" key="5">
    <source>
        <dbReference type="Proteomes" id="UP000474957"/>
    </source>
</evidence>
<dbReference type="InterPro" id="IPR036388">
    <property type="entry name" value="WH-like_DNA-bd_sf"/>
</dbReference>
<reference evidence="4 5" key="1">
    <citation type="submission" date="2019-10" db="EMBL/GenBank/DDBJ databases">
        <title>Cognatihalovulum marinum gen. nov. sp. nov., a new member of the family Rhodobacteraceae isolated from deep seawater of the Northwest Indian Ocean.</title>
        <authorList>
            <person name="Ruan C."/>
            <person name="Wang J."/>
            <person name="Zheng X."/>
            <person name="Song L."/>
            <person name="Zhu Y."/>
            <person name="Huang Y."/>
            <person name="Lu Z."/>
            <person name="Du W."/>
            <person name="Huang L."/>
            <person name="Dai X."/>
        </authorList>
    </citation>
    <scope>NUCLEOTIDE SEQUENCE [LARGE SCALE GENOMIC DNA]</scope>
    <source>
        <strain evidence="4 5">2CG4</strain>
    </source>
</reference>
<feature type="region of interest" description="Disordered" evidence="1">
    <location>
        <begin position="205"/>
        <end position="261"/>
    </location>
</feature>
<dbReference type="Pfam" id="PF11800">
    <property type="entry name" value="RP-C_C"/>
    <property type="match status" value="1"/>
</dbReference>
<feature type="domain" description="Plasmid replication protein C C-terminal" evidence="3">
    <location>
        <begin position="265"/>
        <end position="358"/>
    </location>
</feature>
<proteinExistence type="predicted"/>
<dbReference type="Gene3D" id="1.10.10.10">
    <property type="entry name" value="Winged helix-like DNA-binding domain superfamily/Winged helix DNA-binding domain"/>
    <property type="match status" value="1"/>
</dbReference>
<evidence type="ECO:0000256" key="1">
    <source>
        <dbReference type="SAM" id="MobiDB-lite"/>
    </source>
</evidence>
<protein>
    <submittedName>
        <fullName evidence="4">Uncharacterized protein</fullName>
    </submittedName>
</protein>
<sequence length="362" mass="39639">MNRMEQFASPRASRAGVRAGVPARTPEEFWKVFRSLVEARVHFGVSSQALATLRALVSFLREGEGQVVYASNRTISSRAEGLSERTIRRHVGSLVAAGLVQRNDSANGKRFRIDCPEGPAEAFGIDLSPLVKRAGEIAEAAASLARERQRITFYRKRLSRLIYDLGCAAGQLEEAEAYRPALRRKLSSTQLEQLCNELTARLAEHQQVSDEPEISPLPSSFTSPVLSANDSQSVRHKINSEHEIPDSEETREDGSESHDASGLLRKIQRACPNAMAYASAPPSSWAALESHAWTLAGWCGIGQDLIAGAVKRRGREQTALTVLLVAERLEKIRNLPAYFNSVTVGKKAADFNPVKLLEAAAP</sequence>
<dbReference type="AlphaFoldDB" id="A0A6L5Z2T3"/>
<name>A0A6L5Z2T3_9RHOB</name>
<evidence type="ECO:0000259" key="3">
    <source>
        <dbReference type="Pfam" id="PF11800"/>
    </source>
</evidence>
<accession>A0A6L5Z2T3</accession>